<dbReference type="GO" id="GO:0016592">
    <property type="term" value="C:mediator complex"/>
    <property type="evidence" value="ECO:0007669"/>
    <property type="project" value="TreeGrafter"/>
</dbReference>
<keyword evidence="16" id="KW-1185">Reference proteome</keyword>
<dbReference type="PROSITE" id="PS50011">
    <property type="entry name" value="PROTEIN_KINASE_DOM"/>
    <property type="match status" value="1"/>
</dbReference>
<comment type="catalytic activity">
    <reaction evidence="12">
        <text>[DNA-directed RNA polymerase] + ATP = phospho-[DNA-directed RNA polymerase] + ADP + H(+)</text>
        <dbReference type="Rhea" id="RHEA:10216"/>
        <dbReference type="Rhea" id="RHEA-COMP:11321"/>
        <dbReference type="Rhea" id="RHEA-COMP:11322"/>
        <dbReference type="ChEBI" id="CHEBI:15378"/>
        <dbReference type="ChEBI" id="CHEBI:30616"/>
        <dbReference type="ChEBI" id="CHEBI:43176"/>
        <dbReference type="ChEBI" id="CHEBI:68546"/>
        <dbReference type="ChEBI" id="CHEBI:456216"/>
        <dbReference type="EC" id="2.7.11.23"/>
    </reaction>
</comment>
<evidence type="ECO:0000256" key="11">
    <source>
        <dbReference type="ARBA" id="ARBA00048367"/>
    </source>
</evidence>
<evidence type="ECO:0000313" key="15">
    <source>
        <dbReference type="EMBL" id="KAJ3224436.1"/>
    </source>
</evidence>
<sequence>MDSTSQIEKYKLFKASKDNLRKTIYQRYTILGYIAAGTYGRVYKAESKVKNSNNNEKVKEFAIKKFKPDKEGEGNLSTGLSQSACREISLCIELKNENVVHLEEVLLGPSDRSIYMVFEYAEHDLLQILLHHSQMGHGFPIPDFSIKSFLWQLLNGVSYLHLNWVLHRDLKPANILVTSDGVVKIADLGLARLFHKPLQPLYNGDKLIVTIWYRSIELLLGTRHYTKAIEERWPNLEYMPDYKELQAMPNQNYPYGLHEFIYKRFSSKNSSLIDLISLMFEYDPVKRITAEDALKHQYFLEDPKPSMNAFCQFDTKTFNYPMRTMQQDVDEKSGGMTSNIGNDNKRIKLK</sequence>
<keyword evidence="4" id="KW-0723">Serine/threonine-protein kinase</keyword>
<dbReference type="InterPro" id="IPR008271">
    <property type="entry name" value="Ser/Thr_kinase_AS"/>
</dbReference>
<gene>
    <name evidence="15" type="primary">SSN3</name>
    <name evidence="15" type="ORF">HK099_008456</name>
</gene>
<reference evidence="15" key="1">
    <citation type="submission" date="2020-05" db="EMBL/GenBank/DDBJ databases">
        <title>Phylogenomic resolution of chytrid fungi.</title>
        <authorList>
            <person name="Stajich J.E."/>
            <person name="Amses K."/>
            <person name="Simmons R."/>
            <person name="Seto K."/>
            <person name="Myers J."/>
            <person name="Bonds A."/>
            <person name="Quandt C.A."/>
            <person name="Barry K."/>
            <person name="Liu P."/>
            <person name="Grigoriev I."/>
            <person name="Longcore J.E."/>
            <person name="James T.Y."/>
        </authorList>
    </citation>
    <scope>NUCLEOTIDE SEQUENCE</scope>
    <source>
        <strain evidence="15">JEL0476</strain>
    </source>
</reference>
<evidence type="ECO:0000256" key="10">
    <source>
        <dbReference type="ARBA" id="ARBA00047811"/>
    </source>
</evidence>
<comment type="similarity">
    <text evidence="1">Belongs to the protein kinase superfamily. CMGC Ser/Thr protein kinase family. CDC2/CDKX subfamily.</text>
</comment>
<dbReference type="InterPro" id="IPR000719">
    <property type="entry name" value="Prot_kinase_dom"/>
</dbReference>
<dbReference type="EMBL" id="JADGJW010000093">
    <property type="protein sequence ID" value="KAJ3224436.1"/>
    <property type="molecule type" value="Genomic_DNA"/>
</dbReference>
<evidence type="ECO:0000256" key="8">
    <source>
        <dbReference type="ARBA" id="ARBA00022840"/>
    </source>
</evidence>
<dbReference type="PROSITE" id="PS00108">
    <property type="entry name" value="PROTEIN_KINASE_ST"/>
    <property type="match status" value="1"/>
</dbReference>
<feature type="domain" description="Protein kinase" evidence="14">
    <location>
        <begin position="28"/>
        <end position="299"/>
    </location>
</feature>
<evidence type="ECO:0000256" key="3">
    <source>
        <dbReference type="ARBA" id="ARBA00012425"/>
    </source>
</evidence>
<dbReference type="InterPro" id="IPR011009">
    <property type="entry name" value="Kinase-like_dom_sf"/>
</dbReference>
<keyword evidence="6" id="KW-0547">Nucleotide-binding</keyword>
<protein>
    <recommendedName>
        <fullName evidence="9">Cyclin-dependent kinase 8</fullName>
        <ecNumber evidence="3">2.7.11.22</ecNumber>
        <ecNumber evidence="2">2.7.11.23</ecNumber>
    </recommendedName>
</protein>
<dbReference type="Pfam" id="PF00069">
    <property type="entry name" value="Pkinase"/>
    <property type="match status" value="1"/>
</dbReference>
<dbReference type="EC" id="2.7.11.23" evidence="2"/>
<organism evidence="15 16">
    <name type="scientific">Clydaea vesicula</name>
    <dbReference type="NCBI Taxonomy" id="447962"/>
    <lineage>
        <taxon>Eukaryota</taxon>
        <taxon>Fungi</taxon>
        <taxon>Fungi incertae sedis</taxon>
        <taxon>Chytridiomycota</taxon>
        <taxon>Chytridiomycota incertae sedis</taxon>
        <taxon>Chytridiomycetes</taxon>
        <taxon>Lobulomycetales</taxon>
        <taxon>Lobulomycetaceae</taxon>
        <taxon>Clydaea</taxon>
    </lineage>
</organism>
<dbReference type="PANTHER" id="PTHR24056:SF495">
    <property type="entry name" value="CYCLIN-DEPENDENT KINASE 8-RELATED"/>
    <property type="match status" value="1"/>
</dbReference>
<dbReference type="PANTHER" id="PTHR24056">
    <property type="entry name" value="CELL DIVISION PROTEIN KINASE"/>
    <property type="match status" value="1"/>
</dbReference>
<dbReference type="GO" id="GO:0008353">
    <property type="term" value="F:RNA polymerase II CTD heptapeptide repeat kinase activity"/>
    <property type="evidence" value="ECO:0007669"/>
    <property type="project" value="UniProtKB-EC"/>
</dbReference>
<dbReference type="GO" id="GO:0004693">
    <property type="term" value="F:cyclin-dependent protein serine/threonine kinase activity"/>
    <property type="evidence" value="ECO:0007669"/>
    <property type="project" value="UniProtKB-EC"/>
</dbReference>
<evidence type="ECO:0000256" key="2">
    <source>
        <dbReference type="ARBA" id="ARBA00012409"/>
    </source>
</evidence>
<evidence type="ECO:0000256" key="9">
    <source>
        <dbReference type="ARBA" id="ARBA00041823"/>
    </source>
</evidence>
<evidence type="ECO:0000256" key="1">
    <source>
        <dbReference type="ARBA" id="ARBA00006485"/>
    </source>
</evidence>
<evidence type="ECO:0000313" key="16">
    <source>
        <dbReference type="Proteomes" id="UP001211065"/>
    </source>
</evidence>
<evidence type="ECO:0000256" key="7">
    <source>
        <dbReference type="ARBA" id="ARBA00022777"/>
    </source>
</evidence>
<comment type="catalytic activity">
    <reaction evidence="11">
        <text>L-seryl-[protein] + ATP = O-phospho-L-seryl-[protein] + ADP + H(+)</text>
        <dbReference type="Rhea" id="RHEA:17989"/>
        <dbReference type="Rhea" id="RHEA-COMP:9863"/>
        <dbReference type="Rhea" id="RHEA-COMP:11604"/>
        <dbReference type="ChEBI" id="CHEBI:15378"/>
        <dbReference type="ChEBI" id="CHEBI:29999"/>
        <dbReference type="ChEBI" id="CHEBI:30616"/>
        <dbReference type="ChEBI" id="CHEBI:83421"/>
        <dbReference type="ChEBI" id="CHEBI:456216"/>
        <dbReference type="EC" id="2.7.11.22"/>
    </reaction>
</comment>
<dbReference type="SMART" id="SM00220">
    <property type="entry name" value="S_TKc"/>
    <property type="match status" value="1"/>
</dbReference>
<dbReference type="Proteomes" id="UP001211065">
    <property type="component" value="Unassembled WGS sequence"/>
</dbReference>
<evidence type="ECO:0000256" key="6">
    <source>
        <dbReference type="ARBA" id="ARBA00022741"/>
    </source>
</evidence>
<evidence type="ECO:0000259" key="14">
    <source>
        <dbReference type="PROSITE" id="PS50011"/>
    </source>
</evidence>
<name>A0AAD5Y0A1_9FUNG</name>
<evidence type="ECO:0000256" key="13">
    <source>
        <dbReference type="SAM" id="MobiDB-lite"/>
    </source>
</evidence>
<dbReference type="Gene3D" id="1.10.510.10">
    <property type="entry name" value="Transferase(Phosphotransferase) domain 1"/>
    <property type="match status" value="2"/>
</dbReference>
<comment type="catalytic activity">
    <reaction evidence="10">
        <text>L-threonyl-[protein] + ATP = O-phospho-L-threonyl-[protein] + ADP + H(+)</text>
        <dbReference type="Rhea" id="RHEA:46608"/>
        <dbReference type="Rhea" id="RHEA-COMP:11060"/>
        <dbReference type="Rhea" id="RHEA-COMP:11605"/>
        <dbReference type="ChEBI" id="CHEBI:15378"/>
        <dbReference type="ChEBI" id="CHEBI:30013"/>
        <dbReference type="ChEBI" id="CHEBI:30616"/>
        <dbReference type="ChEBI" id="CHEBI:61977"/>
        <dbReference type="ChEBI" id="CHEBI:456216"/>
        <dbReference type="EC" id="2.7.11.22"/>
    </reaction>
</comment>
<dbReference type="GO" id="GO:0005524">
    <property type="term" value="F:ATP binding"/>
    <property type="evidence" value="ECO:0007669"/>
    <property type="project" value="UniProtKB-KW"/>
</dbReference>
<comment type="caution">
    <text evidence="15">The sequence shown here is derived from an EMBL/GenBank/DDBJ whole genome shotgun (WGS) entry which is preliminary data.</text>
</comment>
<dbReference type="EC" id="2.7.11.22" evidence="3"/>
<evidence type="ECO:0000256" key="12">
    <source>
        <dbReference type="ARBA" id="ARBA00049280"/>
    </source>
</evidence>
<dbReference type="AlphaFoldDB" id="A0AAD5Y0A1"/>
<accession>A0AAD5Y0A1</accession>
<dbReference type="Gene3D" id="3.30.200.20">
    <property type="entry name" value="Phosphorylase Kinase, domain 1"/>
    <property type="match status" value="1"/>
</dbReference>
<feature type="region of interest" description="Disordered" evidence="13">
    <location>
        <begin position="329"/>
        <end position="350"/>
    </location>
</feature>
<keyword evidence="7 15" id="KW-0418">Kinase</keyword>
<dbReference type="InterPro" id="IPR050108">
    <property type="entry name" value="CDK"/>
</dbReference>
<evidence type="ECO:0000256" key="4">
    <source>
        <dbReference type="ARBA" id="ARBA00022527"/>
    </source>
</evidence>
<proteinExistence type="inferred from homology"/>
<keyword evidence="5" id="KW-0808">Transferase</keyword>
<keyword evidence="8" id="KW-0067">ATP-binding</keyword>
<evidence type="ECO:0000256" key="5">
    <source>
        <dbReference type="ARBA" id="ARBA00022679"/>
    </source>
</evidence>
<dbReference type="SUPFAM" id="SSF56112">
    <property type="entry name" value="Protein kinase-like (PK-like)"/>
    <property type="match status" value="1"/>
</dbReference>